<keyword evidence="2" id="KW-1133">Transmembrane helix</keyword>
<keyword evidence="4" id="KW-1185">Reference proteome</keyword>
<feature type="compositionally biased region" description="Basic and acidic residues" evidence="1">
    <location>
        <begin position="1"/>
        <end position="15"/>
    </location>
</feature>
<keyword evidence="2" id="KW-0812">Transmembrane</keyword>
<feature type="region of interest" description="Disordered" evidence="1">
    <location>
        <begin position="1"/>
        <end position="35"/>
    </location>
</feature>
<accession>C8XFH1</accession>
<dbReference type="Pfam" id="PF11239">
    <property type="entry name" value="DUF3040"/>
    <property type="match status" value="1"/>
</dbReference>
<evidence type="ECO:0000256" key="1">
    <source>
        <dbReference type="SAM" id="MobiDB-lite"/>
    </source>
</evidence>
<dbReference type="Proteomes" id="UP000002218">
    <property type="component" value="Chromosome"/>
</dbReference>
<dbReference type="EMBL" id="CP001737">
    <property type="protein sequence ID" value="ACV79948.1"/>
    <property type="molecule type" value="Genomic_DNA"/>
</dbReference>
<evidence type="ECO:0000313" key="4">
    <source>
        <dbReference type="Proteomes" id="UP000002218"/>
    </source>
</evidence>
<proteinExistence type="predicted"/>
<keyword evidence="2" id="KW-0472">Membrane</keyword>
<dbReference type="KEGG" id="nml:Namu_3636"/>
<dbReference type="AlphaFoldDB" id="C8XFH1"/>
<dbReference type="RefSeq" id="WP_015748789.1">
    <property type="nucleotide sequence ID" value="NC_013235.1"/>
</dbReference>
<feature type="transmembrane region" description="Helical" evidence="2">
    <location>
        <begin position="36"/>
        <end position="55"/>
    </location>
</feature>
<dbReference type="InterPro" id="IPR021401">
    <property type="entry name" value="DUF3040"/>
</dbReference>
<reference evidence="4" key="1">
    <citation type="submission" date="2009-09" db="EMBL/GenBank/DDBJ databases">
        <title>The complete genome of Nakamurella multipartita DSM 44233.</title>
        <authorList>
            <consortium name="US DOE Joint Genome Institute (JGI-PGF)"/>
            <person name="Lucas S."/>
            <person name="Copeland A."/>
            <person name="Lapidus A."/>
            <person name="Glavina del Rio T."/>
            <person name="Dalin E."/>
            <person name="Tice H."/>
            <person name="Bruce D."/>
            <person name="Goodwin L."/>
            <person name="Pitluck S."/>
            <person name="Kyrpides N."/>
            <person name="Mavromatis K."/>
            <person name="Ivanova N."/>
            <person name="Ovchinnikova G."/>
            <person name="Sims D."/>
            <person name="Meincke L."/>
            <person name="Brettin T."/>
            <person name="Detter J.C."/>
            <person name="Han C."/>
            <person name="Larimer F."/>
            <person name="Land M."/>
            <person name="Hauser L."/>
            <person name="Markowitz V."/>
            <person name="Cheng J.-F."/>
            <person name="Hugenholtz P."/>
            <person name="Woyke T."/>
            <person name="Wu D."/>
            <person name="Klenk H.-P."/>
            <person name="Eisen J.A."/>
        </authorList>
    </citation>
    <scope>NUCLEOTIDE SEQUENCE [LARGE SCALE GENOMIC DNA]</scope>
    <source>
        <strain evidence="4">ATCC 700099 / DSM 44233 / CIP 104796 / JCM 9543 / NBRC 105858 / Y-104</strain>
    </source>
</reference>
<name>C8XFH1_NAKMY</name>
<evidence type="ECO:0000313" key="3">
    <source>
        <dbReference type="EMBL" id="ACV79948.1"/>
    </source>
</evidence>
<organism evidence="3 4">
    <name type="scientific">Nakamurella multipartita (strain ATCC 700099 / DSM 44233 / CIP 104796 / JCM 9543 / NBRC 105858 / Y-104)</name>
    <name type="common">Microsphaera multipartita</name>
    <dbReference type="NCBI Taxonomy" id="479431"/>
    <lineage>
        <taxon>Bacteria</taxon>
        <taxon>Bacillati</taxon>
        <taxon>Actinomycetota</taxon>
        <taxon>Actinomycetes</taxon>
        <taxon>Nakamurellales</taxon>
        <taxon>Nakamurellaceae</taxon>
        <taxon>Nakamurella</taxon>
    </lineage>
</organism>
<dbReference type="HOGENOM" id="CLU_2451541_0_0_11"/>
<evidence type="ECO:0000256" key="2">
    <source>
        <dbReference type="SAM" id="Phobius"/>
    </source>
</evidence>
<sequence>MLSDHEREAWRELERQFTAGEPDPGVPSSPGRASRGQSGVLGSLLIMTVLFLAVIELMAGSLPGALMFGSVGWLIRWVGLPSRDDSPPP</sequence>
<evidence type="ECO:0008006" key="5">
    <source>
        <dbReference type="Google" id="ProtNLM"/>
    </source>
</evidence>
<dbReference type="InParanoid" id="C8XFH1"/>
<dbReference type="STRING" id="479431.Namu_3636"/>
<gene>
    <name evidence="3" type="ordered locus">Namu_3636</name>
</gene>
<protein>
    <recommendedName>
        <fullName evidence="5">DUF3040 domain-containing protein</fullName>
    </recommendedName>
</protein>
<reference evidence="3 4" key="2">
    <citation type="journal article" date="2010" name="Stand. Genomic Sci.">
        <title>Complete genome sequence of Nakamurella multipartita type strain (Y-104).</title>
        <authorList>
            <person name="Tice H."/>
            <person name="Mayilraj S."/>
            <person name="Sims D."/>
            <person name="Lapidus A."/>
            <person name="Nolan M."/>
            <person name="Lucas S."/>
            <person name="Glavina Del Rio T."/>
            <person name="Copeland A."/>
            <person name="Cheng J.F."/>
            <person name="Meincke L."/>
            <person name="Bruce D."/>
            <person name="Goodwin L."/>
            <person name="Pitluck S."/>
            <person name="Ivanova N."/>
            <person name="Mavromatis K."/>
            <person name="Ovchinnikova G."/>
            <person name="Pati A."/>
            <person name="Chen A."/>
            <person name="Palaniappan K."/>
            <person name="Land M."/>
            <person name="Hauser L."/>
            <person name="Chang Y.J."/>
            <person name="Jeffries C.D."/>
            <person name="Detter J.C."/>
            <person name="Brettin T."/>
            <person name="Rohde M."/>
            <person name="Goker M."/>
            <person name="Bristow J."/>
            <person name="Eisen J.A."/>
            <person name="Markowitz V."/>
            <person name="Hugenholtz P."/>
            <person name="Kyrpides N.C."/>
            <person name="Klenk H.P."/>
            <person name="Chen F."/>
        </authorList>
    </citation>
    <scope>NUCLEOTIDE SEQUENCE [LARGE SCALE GENOMIC DNA]</scope>
    <source>
        <strain evidence="4">ATCC 700099 / DSM 44233 / CIP 104796 / JCM 9543 / NBRC 105858 / Y-104</strain>
    </source>
</reference>